<comment type="caution">
    <text evidence="2">The sequence shown here is derived from an EMBL/GenBank/DDBJ whole genome shotgun (WGS) entry which is preliminary data.</text>
</comment>
<dbReference type="Gene3D" id="3.90.1200.10">
    <property type="match status" value="1"/>
</dbReference>
<feature type="domain" description="Aminoglycoside phosphotransferase" evidence="1">
    <location>
        <begin position="52"/>
        <end position="271"/>
    </location>
</feature>
<dbReference type="RefSeq" id="WP_188644670.1">
    <property type="nucleotide sequence ID" value="NZ_BMKL01000001.1"/>
</dbReference>
<evidence type="ECO:0000313" key="2">
    <source>
        <dbReference type="EMBL" id="GGD97176.1"/>
    </source>
</evidence>
<gene>
    <name evidence="2" type="ORF">GCM10011515_16220</name>
</gene>
<evidence type="ECO:0000259" key="1">
    <source>
        <dbReference type="Pfam" id="PF01636"/>
    </source>
</evidence>
<dbReference type="SUPFAM" id="SSF56112">
    <property type="entry name" value="Protein kinase-like (PK-like)"/>
    <property type="match status" value="1"/>
</dbReference>
<dbReference type="InterPro" id="IPR041726">
    <property type="entry name" value="ACAD10_11_N"/>
</dbReference>
<evidence type="ECO:0000313" key="3">
    <source>
        <dbReference type="Proteomes" id="UP000619041"/>
    </source>
</evidence>
<dbReference type="EMBL" id="BMKL01000001">
    <property type="protein sequence ID" value="GGD97176.1"/>
    <property type="molecule type" value="Genomic_DNA"/>
</dbReference>
<dbReference type="PANTHER" id="PTHR47829:SF3">
    <property type="entry name" value="AMINOGLYCOSIDE PHOSPHOTRANSFERASE DOMAIN-CONTAINING PROTEIN"/>
    <property type="match status" value="1"/>
</dbReference>
<dbReference type="InterPro" id="IPR002575">
    <property type="entry name" value="Aminoglycoside_PTrfase"/>
</dbReference>
<dbReference type="Pfam" id="PF01636">
    <property type="entry name" value="APH"/>
    <property type="match status" value="1"/>
</dbReference>
<dbReference type="PANTHER" id="PTHR47829">
    <property type="entry name" value="HYDROLASE, PUTATIVE (AFU_ORTHOLOGUE AFUA_1G12880)-RELATED"/>
    <property type="match status" value="1"/>
</dbReference>
<dbReference type="Proteomes" id="UP000619041">
    <property type="component" value="Unassembled WGS sequence"/>
</dbReference>
<name>A0ABQ1SB53_9SPHN</name>
<proteinExistence type="predicted"/>
<reference evidence="3" key="1">
    <citation type="journal article" date="2019" name="Int. J. Syst. Evol. Microbiol.">
        <title>The Global Catalogue of Microorganisms (GCM) 10K type strain sequencing project: providing services to taxonomists for standard genome sequencing and annotation.</title>
        <authorList>
            <consortium name="The Broad Institute Genomics Platform"/>
            <consortium name="The Broad Institute Genome Sequencing Center for Infectious Disease"/>
            <person name="Wu L."/>
            <person name="Ma J."/>
        </authorList>
    </citation>
    <scope>NUCLEOTIDE SEQUENCE [LARGE SCALE GENOMIC DNA]</scope>
    <source>
        <strain evidence="3">CGMCC 1.15959</strain>
    </source>
</reference>
<sequence length="363" mass="40181">MSTPSPEIADATAAFTGTVEPSEADHLDEGRLTEWMEANVEGFEGPLTQGKFKGGQSNPTYKLSTPSKSYVLRRKPFGPLLPSAHAVDREFKVQSGLYKTGFPVARQFGLCTDDAVVGSWFYVMDMVDGRTIWDGAMPGASSDERRAVYNAMVDTLAKLHNTDIEAAGLSDFGKPGNYFGRQVDRWTKQYRLSETETLPSMEKLIEYLPATLPEQTRTSVVHGDYRIDNMIFAKDRPEVLAVLDWELSTLGDPMSDFTYLCMMYVTENGGRSGVMDLDRKALGIPELEEVVERYCAATGRTEVPDMNWFFAYNFFRLAGILQGIKKRVIDGTASSAHAKAQSDRVAPLADKAWEFARKAGAAG</sequence>
<dbReference type="InterPro" id="IPR011009">
    <property type="entry name" value="Kinase-like_dom_sf"/>
</dbReference>
<keyword evidence="3" id="KW-1185">Reference proteome</keyword>
<accession>A0ABQ1SB53</accession>
<organism evidence="2 3">
    <name type="scientific">Tsuneonella deserti</name>
    <dbReference type="NCBI Taxonomy" id="2035528"/>
    <lineage>
        <taxon>Bacteria</taxon>
        <taxon>Pseudomonadati</taxon>
        <taxon>Pseudomonadota</taxon>
        <taxon>Alphaproteobacteria</taxon>
        <taxon>Sphingomonadales</taxon>
        <taxon>Erythrobacteraceae</taxon>
        <taxon>Tsuneonella</taxon>
    </lineage>
</organism>
<dbReference type="CDD" id="cd05154">
    <property type="entry name" value="ACAD10_11_N-like"/>
    <property type="match status" value="1"/>
</dbReference>
<protein>
    <submittedName>
        <fullName evidence="2">Aminoglycoside phosphotransferase</fullName>
    </submittedName>
</protein>
<dbReference type="InterPro" id="IPR052898">
    <property type="entry name" value="ACAD10-like"/>
</dbReference>
<dbReference type="Gene3D" id="3.30.200.20">
    <property type="entry name" value="Phosphorylase Kinase, domain 1"/>
    <property type="match status" value="1"/>
</dbReference>